<protein>
    <submittedName>
        <fullName evidence="2">Uncharacterized protein</fullName>
    </submittedName>
</protein>
<sequence length="83" mass="8917">MVDLEKEPDTIISPTDALTEEMKLEGTSNDLDHNQFIGGDEVNLLGDGVPGYETTGVDGTDDEIAEQQEASTVPMSPRPKLTP</sequence>
<dbReference type="RefSeq" id="WP_173236240.1">
    <property type="nucleotide sequence ID" value="NZ_AP022839.1"/>
</dbReference>
<dbReference type="AlphaFoldDB" id="A0A6F8T1N2"/>
<gene>
    <name evidence="2" type="ORF">TUM19329_06590</name>
</gene>
<evidence type="ECO:0000313" key="3">
    <source>
        <dbReference type="Proteomes" id="UP000502894"/>
    </source>
</evidence>
<keyword evidence="3" id="KW-1185">Reference proteome</keyword>
<organism evidence="2 3">
    <name type="scientific">Legionella antarctica</name>
    <dbReference type="NCBI Taxonomy" id="2708020"/>
    <lineage>
        <taxon>Bacteria</taxon>
        <taxon>Pseudomonadati</taxon>
        <taxon>Pseudomonadota</taxon>
        <taxon>Gammaproteobacteria</taxon>
        <taxon>Legionellales</taxon>
        <taxon>Legionellaceae</taxon>
        <taxon>Legionella</taxon>
    </lineage>
</organism>
<evidence type="ECO:0000256" key="1">
    <source>
        <dbReference type="SAM" id="MobiDB-lite"/>
    </source>
</evidence>
<proteinExistence type="predicted"/>
<feature type="region of interest" description="Disordered" evidence="1">
    <location>
        <begin position="55"/>
        <end position="83"/>
    </location>
</feature>
<name>A0A6F8T1N2_9GAMM</name>
<dbReference type="Proteomes" id="UP000502894">
    <property type="component" value="Chromosome"/>
</dbReference>
<evidence type="ECO:0000313" key="2">
    <source>
        <dbReference type="EMBL" id="BCA94298.1"/>
    </source>
</evidence>
<reference evidence="2" key="1">
    <citation type="journal article" date="2020" name="Microbiol. Resour. Announc.">
        <title>Complete Genome Sequence of Novel Psychrotolerant Legionella Strain TUM19329, Isolated from Antarctic Lake Sediment.</title>
        <authorList>
            <person name="Shimada S."/>
            <person name="Nakai R."/>
            <person name="Aoki K."/>
            <person name="Shimoeda N."/>
            <person name="Ohno G."/>
            <person name="Miyazaki Y."/>
            <person name="Kudoh S."/>
            <person name="Imura S."/>
            <person name="Watanabe K."/>
            <person name="Ishii Y."/>
            <person name="Tateda K."/>
        </authorList>
    </citation>
    <scope>NUCLEOTIDE SEQUENCE [LARGE SCALE GENOMIC DNA]</scope>
    <source>
        <strain evidence="2">TUM19329</strain>
    </source>
</reference>
<accession>A0A6F8T1N2</accession>
<dbReference type="EMBL" id="AP022839">
    <property type="protein sequence ID" value="BCA94298.1"/>
    <property type="molecule type" value="Genomic_DNA"/>
</dbReference>
<dbReference type="KEGG" id="lant:TUM19329_06590"/>